<dbReference type="InterPro" id="IPR007484">
    <property type="entry name" value="Peptidase_M28"/>
</dbReference>
<name>A0A8H3U0B9_9TREE</name>
<dbReference type="Pfam" id="PF02225">
    <property type="entry name" value="PA"/>
    <property type="match status" value="1"/>
</dbReference>
<dbReference type="Gene3D" id="3.40.630.10">
    <property type="entry name" value="Zn peptidases"/>
    <property type="match status" value="1"/>
</dbReference>
<dbReference type="EMBL" id="BLZA01000058">
    <property type="protein sequence ID" value="GHJ90389.1"/>
    <property type="molecule type" value="Genomic_DNA"/>
</dbReference>
<sequence length="984" mass="108002">MHSDSVAQKAGFAASHDEKTLALPTTTADSTSHTRSGLASSFTIPNNRQKRLLAYAAAYATAFVTFKTWQAYRPEDCDAAAHVIPSDGYLNGLASQGWSFISMAGREEDPSVQKLDTLFPLLEHGKHSKHGKGRHGKHPGHHHGHPPFHHVTPQQAEEIFLKVPSNDSAAAALLRYTGMEHMAGMGNDHLSAVALKAEWEAYLGLPYSAPLENVFEAGTKQNQLAVRALENATEPQVWVDTYFPIMNKPVSRSIDILLPEGNGLIEWSATLREDIVKGDPTSVLRDEVPVFHGLSVSGNVTGPIIFVGYGTKRDFEDLERAGIDAKGAIVLVKYGKVFRGLKVKAAQEAGAIGCLIYSDPGDDGEITIENGYEVYPEGPARNPSSVQRGSVQFLSSYPGDPSTPGYPAYANATRVEGGNQPSIPSLPISYADALPLLKTLEGKGTLARDVGQSGDWPGGLRDVEYYTGPSEKQVRFINEVDTKVTPIWNVFATIPGHIKDEVVVIGNHRDAWVLGGADPSSGTVSVNEIMRGFSVLLEKGWKPMRTIVIASWDAEEYGLIGSTEWCEDFGDWLGKNVVAYLNIDVSVSGSNLKLAASPSLAPLMRHAAMQVEHPSDSTRSLWSMQDGGDWMAFNQSVKAPPEDAEEAFSTETHVGALGSGSDYTAFLQRYGVASTDMGYGFGPKDPVYHYHSIYDSYTWQEKYGDPGFHRHTAAAKMLGLMTLRVADDIILPLNISQYSAELSTYLHKVASIAESLSVSDQLEFGKLKASIARVQNASVALDKQAAAALRKLHKLVPIPPRGPGHHHGLKSLWRRSLRLVKTSLGLRKRHHAEKAHQHDVHVTRDISEGAQYREHHSDLHKHKHDKDKHHHKHGKHGHHGKHHPMPHMPDPKKIKEIRKVLLEIRAINQKLARYESGFLSKEGLKDREWYLHKGTAPGKWLGYGATTFPALTEALTIEKSPEMAQKEADELAQMIDAMAARLEA</sequence>
<dbReference type="InterPro" id="IPR039373">
    <property type="entry name" value="Peptidase_M28B"/>
</dbReference>
<dbReference type="OrthoDB" id="5841748at2759"/>
<reference evidence="6" key="1">
    <citation type="submission" date="2020-07" db="EMBL/GenBank/DDBJ databases">
        <title>Draft Genome Sequence of a Deep-Sea Yeast, Naganishia (Cryptococcus) liquefaciens strain N6.</title>
        <authorList>
            <person name="Han Y.W."/>
            <person name="Kajitani R."/>
            <person name="Morimoto H."/>
            <person name="Parhat M."/>
            <person name="Tsubouchi H."/>
            <person name="Bakenova O."/>
            <person name="Ogata M."/>
            <person name="Argunhan B."/>
            <person name="Aoki R."/>
            <person name="Kajiwara S."/>
            <person name="Itoh T."/>
            <person name="Iwasaki H."/>
        </authorList>
    </citation>
    <scope>NUCLEOTIDE SEQUENCE</scope>
    <source>
        <strain evidence="6">N6</strain>
    </source>
</reference>
<dbReference type="Gene3D" id="1.20.930.40">
    <property type="entry name" value="Transferrin receptor-like, dimerisation domain"/>
    <property type="match status" value="1"/>
</dbReference>
<organism evidence="6 7">
    <name type="scientific">Naganishia liquefaciens</name>
    <dbReference type="NCBI Taxonomy" id="104408"/>
    <lineage>
        <taxon>Eukaryota</taxon>
        <taxon>Fungi</taxon>
        <taxon>Dikarya</taxon>
        <taxon>Basidiomycota</taxon>
        <taxon>Agaricomycotina</taxon>
        <taxon>Tremellomycetes</taxon>
        <taxon>Filobasidiales</taxon>
        <taxon>Filobasidiaceae</taxon>
        <taxon>Naganishia</taxon>
    </lineage>
</organism>
<proteinExistence type="inferred from homology"/>
<dbReference type="AlphaFoldDB" id="A0A8H3U0B9"/>
<evidence type="ECO:0000313" key="6">
    <source>
        <dbReference type="EMBL" id="GHJ90389.1"/>
    </source>
</evidence>
<feature type="domain" description="PA" evidence="3">
    <location>
        <begin position="300"/>
        <end position="376"/>
    </location>
</feature>
<accession>A0A8H3U0B9</accession>
<dbReference type="Pfam" id="PF04389">
    <property type="entry name" value="Peptidase_M28"/>
    <property type="match status" value="1"/>
</dbReference>
<comment type="similarity">
    <text evidence="1">Belongs to the peptidase M28 family. M28B subfamily.</text>
</comment>
<evidence type="ECO:0000313" key="7">
    <source>
        <dbReference type="Proteomes" id="UP000620104"/>
    </source>
</evidence>
<evidence type="ECO:0000259" key="5">
    <source>
        <dbReference type="Pfam" id="PF04389"/>
    </source>
</evidence>
<dbReference type="Proteomes" id="UP000620104">
    <property type="component" value="Unassembled WGS sequence"/>
</dbReference>
<evidence type="ECO:0008006" key="8">
    <source>
        <dbReference type="Google" id="ProtNLM"/>
    </source>
</evidence>
<feature type="region of interest" description="Disordered" evidence="2">
    <location>
        <begin position="853"/>
        <end position="890"/>
    </location>
</feature>
<dbReference type="InterPro" id="IPR046450">
    <property type="entry name" value="PA_dom_sf"/>
</dbReference>
<dbReference type="SUPFAM" id="SSF53187">
    <property type="entry name" value="Zn-dependent exopeptidases"/>
    <property type="match status" value="1"/>
</dbReference>
<comment type="caution">
    <text evidence="6">The sequence shown here is derived from an EMBL/GenBank/DDBJ whole genome shotgun (WGS) entry which is preliminary data.</text>
</comment>
<dbReference type="InterPro" id="IPR007365">
    <property type="entry name" value="TFR-like_dimer_dom"/>
</dbReference>
<dbReference type="PANTHER" id="PTHR10404:SF46">
    <property type="entry name" value="VACUOLAR PROTEIN SORTING-ASSOCIATED PROTEIN 70"/>
    <property type="match status" value="1"/>
</dbReference>
<dbReference type="InterPro" id="IPR003137">
    <property type="entry name" value="PA_domain"/>
</dbReference>
<dbReference type="CDD" id="cd08022">
    <property type="entry name" value="M28_PSMA_like"/>
    <property type="match status" value="1"/>
</dbReference>
<feature type="domain" description="Peptidase M28" evidence="5">
    <location>
        <begin position="489"/>
        <end position="697"/>
    </location>
</feature>
<evidence type="ECO:0000256" key="2">
    <source>
        <dbReference type="SAM" id="MobiDB-lite"/>
    </source>
</evidence>
<dbReference type="InterPro" id="IPR036757">
    <property type="entry name" value="TFR-like_dimer_dom_sf"/>
</dbReference>
<dbReference type="GO" id="GO:0004180">
    <property type="term" value="F:carboxypeptidase activity"/>
    <property type="evidence" value="ECO:0007669"/>
    <property type="project" value="TreeGrafter"/>
</dbReference>
<protein>
    <recommendedName>
        <fullName evidence="8">Zn-dependent exopeptidase</fullName>
    </recommendedName>
</protein>
<feature type="domain" description="Transferrin receptor-like dimerisation" evidence="4">
    <location>
        <begin position="897"/>
        <end position="982"/>
    </location>
</feature>
<dbReference type="SUPFAM" id="SSF47672">
    <property type="entry name" value="Transferrin receptor-like dimerisation domain"/>
    <property type="match status" value="1"/>
</dbReference>
<dbReference type="Pfam" id="PF04253">
    <property type="entry name" value="TFR_dimer"/>
    <property type="match status" value="1"/>
</dbReference>
<feature type="compositionally biased region" description="Basic residues" evidence="2">
    <location>
        <begin position="858"/>
        <end position="885"/>
    </location>
</feature>
<dbReference type="CDD" id="cd02121">
    <property type="entry name" value="PA_GCPII_like"/>
    <property type="match status" value="1"/>
</dbReference>
<dbReference type="PANTHER" id="PTHR10404">
    <property type="entry name" value="N-ACETYLATED-ALPHA-LINKED ACIDIC DIPEPTIDASE"/>
    <property type="match status" value="1"/>
</dbReference>
<evidence type="ECO:0000259" key="3">
    <source>
        <dbReference type="Pfam" id="PF02225"/>
    </source>
</evidence>
<feature type="compositionally biased region" description="Basic residues" evidence="2">
    <location>
        <begin position="126"/>
        <end position="148"/>
    </location>
</feature>
<evidence type="ECO:0000256" key="1">
    <source>
        <dbReference type="ARBA" id="ARBA00005634"/>
    </source>
</evidence>
<dbReference type="FunFam" id="3.40.630.10:FF:000101">
    <property type="entry name" value="N-acetylated alpha-linked acidic dipeptidase like 1"/>
    <property type="match status" value="1"/>
</dbReference>
<gene>
    <name evidence="6" type="ORF">NliqN6_6791</name>
</gene>
<keyword evidence="7" id="KW-1185">Reference proteome</keyword>
<feature type="region of interest" description="Disordered" evidence="2">
    <location>
        <begin position="125"/>
        <end position="150"/>
    </location>
</feature>
<dbReference type="FunFam" id="3.50.30.30:FF:000008">
    <property type="entry name" value="Glutamate carboxypeptidase 2"/>
    <property type="match status" value="1"/>
</dbReference>
<dbReference type="Gene3D" id="3.50.30.30">
    <property type="match status" value="1"/>
</dbReference>
<evidence type="ECO:0000259" key="4">
    <source>
        <dbReference type="Pfam" id="PF04253"/>
    </source>
</evidence>
<dbReference type="SUPFAM" id="SSF52025">
    <property type="entry name" value="PA domain"/>
    <property type="match status" value="1"/>
</dbReference>